<dbReference type="RefSeq" id="WP_090288652.1">
    <property type="nucleotide sequence ID" value="NZ_FMWO01000108.1"/>
</dbReference>
<keyword evidence="2" id="KW-0561">Oxygen transport</keyword>
<dbReference type="AlphaFoldDB" id="A0A1G5SJ12"/>
<dbReference type="NCBIfam" id="TIGR02481">
    <property type="entry name" value="hemeryth_dom"/>
    <property type="match status" value="1"/>
</dbReference>
<dbReference type="CDD" id="cd12107">
    <property type="entry name" value="Hemerythrin"/>
    <property type="match status" value="1"/>
</dbReference>
<organism evidence="6 7">
    <name type="scientific">Nitrosomonas mobilis</name>
    <dbReference type="NCBI Taxonomy" id="51642"/>
    <lineage>
        <taxon>Bacteria</taxon>
        <taxon>Pseudomonadati</taxon>
        <taxon>Pseudomonadota</taxon>
        <taxon>Betaproteobacteria</taxon>
        <taxon>Nitrosomonadales</taxon>
        <taxon>Nitrosomonadaceae</taxon>
        <taxon>Nitrosomonas</taxon>
    </lineage>
</organism>
<name>A0A1G5SJ12_9PROT</name>
<dbReference type="GO" id="GO:0046872">
    <property type="term" value="F:metal ion binding"/>
    <property type="evidence" value="ECO:0007669"/>
    <property type="project" value="UniProtKB-KW"/>
</dbReference>
<evidence type="ECO:0000256" key="3">
    <source>
        <dbReference type="ARBA" id="ARBA00022723"/>
    </source>
</evidence>
<keyword evidence="4" id="KW-0408">Iron</keyword>
<dbReference type="InterPro" id="IPR012312">
    <property type="entry name" value="Hemerythrin-like"/>
</dbReference>
<keyword evidence="7" id="KW-1185">Reference proteome</keyword>
<comment type="similarity">
    <text evidence="1">Belongs to the hemerythrin family.</text>
</comment>
<dbReference type="PANTHER" id="PTHR37164:SF1">
    <property type="entry name" value="BACTERIOHEMERYTHRIN"/>
    <property type="match status" value="1"/>
</dbReference>
<dbReference type="PROSITE" id="PS00550">
    <property type="entry name" value="HEMERYTHRINS"/>
    <property type="match status" value="1"/>
</dbReference>
<evidence type="ECO:0000313" key="7">
    <source>
        <dbReference type="Proteomes" id="UP000198729"/>
    </source>
</evidence>
<dbReference type="GO" id="GO:0005344">
    <property type="term" value="F:oxygen carrier activity"/>
    <property type="evidence" value="ECO:0007669"/>
    <property type="project" value="UniProtKB-KW"/>
</dbReference>
<evidence type="ECO:0000256" key="4">
    <source>
        <dbReference type="ARBA" id="ARBA00023004"/>
    </source>
</evidence>
<evidence type="ECO:0000313" key="6">
    <source>
        <dbReference type="EMBL" id="SCZ87174.1"/>
    </source>
</evidence>
<evidence type="ECO:0000256" key="1">
    <source>
        <dbReference type="ARBA" id="ARBA00010587"/>
    </source>
</evidence>
<dbReference type="InterPro" id="IPR016131">
    <property type="entry name" value="Haemerythrin_Fe_BS"/>
</dbReference>
<dbReference type="InterPro" id="IPR050669">
    <property type="entry name" value="Hemerythrin"/>
</dbReference>
<dbReference type="InterPro" id="IPR035938">
    <property type="entry name" value="Hemerythrin-like_sf"/>
</dbReference>
<dbReference type="Proteomes" id="UP000198729">
    <property type="component" value="Unassembled WGS sequence"/>
</dbReference>
<dbReference type="OrthoDB" id="5296936at2"/>
<gene>
    <name evidence="6" type="ORF">NSMM_950002</name>
</gene>
<dbReference type="PANTHER" id="PTHR37164">
    <property type="entry name" value="BACTERIOHEMERYTHRIN"/>
    <property type="match status" value="1"/>
</dbReference>
<proteinExistence type="inferred from homology"/>
<keyword evidence="3" id="KW-0479">Metal-binding</keyword>
<evidence type="ECO:0000256" key="2">
    <source>
        <dbReference type="ARBA" id="ARBA00022621"/>
    </source>
</evidence>
<dbReference type="InterPro" id="IPR012827">
    <property type="entry name" value="Hemerythrin_metal-bd"/>
</dbReference>
<accession>A0A1G5SJ12</accession>
<keyword evidence="2" id="KW-0813">Transport</keyword>
<dbReference type="STRING" id="51642.NSMM_950002"/>
<dbReference type="EMBL" id="FMWO01000108">
    <property type="protein sequence ID" value="SCZ87174.1"/>
    <property type="molecule type" value="Genomic_DNA"/>
</dbReference>
<sequence>MYIQWKKSYETGHPLIDAEHRLLVMLFRKLDVAIKTRESETTISRIVQEVKQYVKFHFTSEENLMHETNYSGIEEHIALHAQLLMELNNMMGKLTLHKEFPEDILYFRLCCKK</sequence>
<dbReference type="SUPFAM" id="SSF47188">
    <property type="entry name" value="Hemerythrin-like"/>
    <property type="match status" value="1"/>
</dbReference>
<dbReference type="Gene3D" id="1.20.120.50">
    <property type="entry name" value="Hemerythrin-like"/>
    <property type="match status" value="1"/>
</dbReference>
<evidence type="ECO:0000259" key="5">
    <source>
        <dbReference type="Pfam" id="PF01814"/>
    </source>
</evidence>
<reference evidence="6 7" key="1">
    <citation type="submission" date="2016-10" db="EMBL/GenBank/DDBJ databases">
        <authorList>
            <person name="de Groot N.N."/>
        </authorList>
    </citation>
    <scope>NUCLEOTIDE SEQUENCE [LARGE SCALE GENOMIC DNA]</scope>
    <source>
        <strain evidence="6">1</strain>
    </source>
</reference>
<feature type="domain" description="Hemerythrin-like" evidence="5">
    <location>
        <begin position="14"/>
        <end position="99"/>
    </location>
</feature>
<dbReference type="Pfam" id="PF01814">
    <property type="entry name" value="Hemerythrin"/>
    <property type="match status" value="1"/>
</dbReference>
<protein>
    <recommendedName>
        <fullName evidence="5">Hemerythrin-like domain-containing protein</fullName>
    </recommendedName>
</protein>